<reference evidence="2 3" key="1">
    <citation type="journal article" date="2009" name="Nat. Genet.">
        <title>The genome of the cucumber, Cucumis sativus L.</title>
        <authorList>
            <person name="Huang S."/>
            <person name="Li R."/>
            <person name="Zhang Z."/>
            <person name="Li L."/>
            <person name="Gu X."/>
            <person name="Fan W."/>
            <person name="Lucas W.J."/>
            <person name="Wang X."/>
            <person name="Xie B."/>
            <person name="Ni P."/>
            <person name="Ren Y."/>
            <person name="Zhu H."/>
            <person name="Li J."/>
            <person name="Lin K."/>
            <person name="Jin W."/>
            <person name="Fei Z."/>
            <person name="Li G."/>
            <person name="Staub J."/>
            <person name="Kilian A."/>
            <person name="van der Vossen E.A."/>
            <person name="Wu Y."/>
            <person name="Guo J."/>
            <person name="He J."/>
            <person name="Jia Z."/>
            <person name="Ren Y."/>
            <person name="Tian G."/>
            <person name="Lu Y."/>
            <person name="Ruan J."/>
            <person name="Qian W."/>
            <person name="Wang M."/>
            <person name="Huang Q."/>
            <person name="Li B."/>
            <person name="Xuan Z."/>
            <person name="Cao J."/>
            <person name="Asan"/>
            <person name="Wu Z."/>
            <person name="Zhang J."/>
            <person name="Cai Q."/>
            <person name="Bai Y."/>
            <person name="Zhao B."/>
            <person name="Han Y."/>
            <person name="Li Y."/>
            <person name="Li X."/>
            <person name="Wang S."/>
            <person name="Shi Q."/>
            <person name="Liu S."/>
            <person name="Cho W.K."/>
            <person name="Kim J.Y."/>
            <person name="Xu Y."/>
            <person name="Heller-Uszynska K."/>
            <person name="Miao H."/>
            <person name="Cheng Z."/>
            <person name="Zhang S."/>
            <person name="Wu J."/>
            <person name="Yang Y."/>
            <person name="Kang H."/>
            <person name="Li M."/>
            <person name="Liang H."/>
            <person name="Ren X."/>
            <person name="Shi Z."/>
            <person name="Wen M."/>
            <person name="Jian M."/>
            <person name="Yang H."/>
            <person name="Zhang G."/>
            <person name="Yang Z."/>
            <person name="Chen R."/>
            <person name="Liu S."/>
            <person name="Li J."/>
            <person name="Ma L."/>
            <person name="Liu H."/>
            <person name="Zhou Y."/>
            <person name="Zhao J."/>
            <person name="Fang X."/>
            <person name="Li G."/>
            <person name="Fang L."/>
            <person name="Li Y."/>
            <person name="Liu D."/>
            <person name="Zheng H."/>
            <person name="Zhang Y."/>
            <person name="Qin N."/>
            <person name="Li Z."/>
            <person name="Yang G."/>
            <person name="Yang S."/>
            <person name="Bolund L."/>
            <person name="Kristiansen K."/>
            <person name="Zheng H."/>
            <person name="Li S."/>
            <person name="Zhang X."/>
            <person name="Yang H."/>
            <person name="Wang J."/>
            <person name="Sun R."/>
            <person name="Zhang B."/>
            <person name="Jiang S."/>
            <person name="Wang J."/>
            <person name="Du Y."/>
            <person name="Li S."/>
        </authorList>
    </citation>
    <scope>NUCLEOTIDE SEQUENCE [LARGE SCALE GENOMIC DNA]</scope>
    <source>
        <strain evidence="3">cv. 9930</strain>
    </source>
</reference>
<proteinExistence type="predicted"/>
<protein>
    <submittedName>
        <fullName evidence="2">Uncharacterized protein</fullName>
    </submittedName>
</protein>
<organism evidence="2 3">
    <name type="scientific">Cucumis sativus</name>
    <name type="common">Cucumber</name>
    <dbReference type="NCBI Taxonomy" id="3659"/>
    <lineage>
        <taxon>Eukaryota</taxon>
        <taxon>Viridiplantae</taxon>
        <taxon>Streptophyta</taxon>
        <taxon>Embryophyta</taxon>
        <taxon>Tracheophyta</taxon>
        <taxon>Spermatophyta</taxon>
        <taxon>Magnoliopsida</taxon>
        <taxon>eudicotyledons</taxon>
        <taxon>Gunneridae</taxon>
        <taxon>Pentapetalae</taxon>
        <taxon>rosids</taxon>
        <taxon>fabids</taxon>
        <taxon>Cucurbitales</taxon>
        <taxon>Cucurbitaceae</taxon>
        <taxon>Benincaseae</taxon>
        <taxon>Cucumis</taxon>
    </lineage>
</organism>
<dbReference type="Proteomes" id="UP000029981">
    <property type="component" value="Chromosome 3"/>
</dbReference>
<evidence type="ECO:0000256" key="1">
    <source>
        <dbReference type="SAM" id="MobiDB-lite"/>
    </source>
</evidence>
<feature type="region of interest" description="Disordered" evidence="1">
    <location>
        <begin position="1"/>
        <end position="32"/>
    </location>
</feature>
<dbReference type="OMA" id="WHSRIRR"/>
<dbReference type="EMBL" id="CM002924">
    <property type="protein sequence ID" value="KGN59584.1"/>
    <property type="molecule type" value="Genomic_DNA"/>
</dbReference>
<name>A0A0A0LFA8_CUCSA</name>
<dbReference type="AlphaFoldDB" id="A0A0A0LFA8"/>
<accession>A0A0A0LFA8</accession>
<reference evidence="2 3" key="3">
    <citation type="journal article" date="2010" name="BMC Genomics">
        <title>Transcriptome sequencing and comparative analysis of cucumber flowers with different sex types.</title>
        <authorList>
            <person name="Guo S."/>
            <person name="Zheng Y."/>
            <person name="Joung J.G."/>
            <person name="Liu S."/>
            <person name="Zhang Z."/>
            <person name="Crasta O.R."/>
            <person name="Sobral B.W."/>
            <person name="Xu Y."/>
            <person name="Huang S."/>
            <person name="Fei Z."/>
        </authorList>
    </citation>
    <scope>NUCLEOTIDE SEQUENCE [LARGE SCALE GENOMIC DNA]</scope>
    <source>
        <strain evidence="3">cv. 9930</strain>
    </source>
</reference>
<reference evidence="2 3" key="2">
    <citation type="journal article" date="2009" name="PLoS ONE">
        <title>An integrated genetic and cytogenetic map of the cucumber genome.</title>
        <authorList>
            <person name="Ren Y."/>
            <person name="Zhang Z."/>
            <person name="Liu J."/>
            <person name="Staub J.E."/>
            <person name="Han Y."/>
            <person name="Cheng Z."/>
            <person name="Li X."/>
            <person name="Lu J."/>
            <person name="Miao H."/>
            <person name="Kang H."/>
            <person name="Xie B."/>
            <person name="Gu X."/>
            <person name="Wang X."/>
            <person name="Du Y."/>
            <person name="Jin W."/>
            <person name="Huang S."/>
        </authorList>
    </citation>
    <scope>NUCLEOTIDE SEQUENCE [LARGE SCALE GENOMIC DNA]</scope>
    <source>
        <strain evidence="3">cv. 9930</strain>
    </source>
</reference>
<gene>
    <name evidence="2" type="ORF">Csa_3G827265</name>
</gene>
<evidence type="ECO:0000313" key="2">
    <source>
        <dbReference type="EMBL" id="KGN59584.1"/>
    </source>
</evidence>
<keyword evidence="3" id="KW-1185">Reference proteome</keyword>
<sequence length="93" mass="10335">MLRTNTLNIIGDSPKSESELGPGGHLGSKCQLQAPNHTSYPPNCLYHLISPESRSRARIELEWFSGSMHLSGSVGSVWLFCLSWHSRIRRGAE</sequence>
<dbReference type="Gramene" id="KGN59584">
    <property type="protein sequence ID" value="KGN59584"/>
    <property type="gene ID" value="Csa_3G827265"/>
</dbReference>
<reference evidence="2 3" key="4">
    <citation type="journal article" date="2011" name="BMC Genomics">
        <title>RNA-Seq improves annotation of protein-coding genes in the cucumber genome.</title>
        <authorList>
            <person name="Li Z."/>
            <person name="Zhang Z."/>
            <person name="Yan P."/>
            <person name="Huang S."/>
            <person name="Fei Z."/>
            <person name="Lin K."/>
        </authorList>
    </citation>
    <scope>NUCLEOTIDE SEQUENCE [LARGE SCALE GENOMIC DNA]</scope>
    <source>
        <strain evidence="3">cv. 9930</strain>
    </source>
</reference>
<evidence type="ECO:0000313" key="3">
    <source>
        <dbReference type="Proteomes" id="UP000029981"/>
    </source>
</evidence>